<dbReference type="PROSITE" id="PS51999">
    <property type="entry name" value="ZF_GRF"/>
    <property type="match status" value="1"/>
</dbReference>
<protein>
    <recommendedName>
        <fullName evidence="6">GRF-type domain-containing protein</fullName>
    </recommendedName>
</protein>
<evidence type="ECO:0000256" key="3">
    <source>
        <dbReference type="ARBA" id="ARBA00022833"/>
    </source>
</evidence>
<feature type="region of interest" description="Disordered" evidence="5">
    <location>
        <begin position="219"/>
        <end position="295"/>
    </location>
</feature>
<keyword evidence="3" id="KW-0862">Zinc</keyword>
<gene>
    <name evidence="7" type="ORF">NKR19_g4523</name>
</gene>
<dbReference type="EMBL" id="JANBVN010000057">
    <property type="protein sequence ID" value="KAJ9152297.1"/>
    <property type="molecule type" value="Genomic_DNA"/>
</dbReference>
<feature type="compositionally biased region" description="Low complexity" evidence="5">
    <location>
        <begin position="152"/>
        <end position="166"/>
    </location>
</feature>
<feature type="compositionally biased region" description="Low complexity" evidence="5">
    <location>
        <begin position="248"/>
        <end position="261"/>
    </location>
</feature>
<proteinExistence type="predicted"/>
<comment type="caution">
    <text evidence="7">The sequence shown here is derived from an EMBL/GenBank/DDBJ whole genome shotgun (WGS) entry which is preliminary data.</text>
</comment>
<feature type="compositionally biased region" description="Acidic residues" evidence="5">
    <location>
        <begin position="116"/>
        <end position="127"/>
    </location>
</feature>
<evidence type="ECO:0000313" key="8">
    <source>
        <dbReference type="Proteomes" id="UP001174691"/>
    </source>
</evidence>
<dbReference type="Proteomes" id="UP001174691">
    <property type="component" value="Unassembled WGS sequence"/>
</dbReference>
<evidence type="ECO:0000256" key="2">
    <source>
        <dbReference type="ARBA" id="ARBA00022771"/>
    </source>
</evidence>
<dbReference type="InterPro" id="IPR010666">
    <property type="entry name" value="Znf_GRF"/>
</dbReference>
<sequence>MSSQSPVYHESDYQHGKLKDGAWYCKHGNKAAERVAMNSRSLEYVGMKFWTCVNRPSCRFFLWQDHVEEALKYHQAPQDVIEKMTPRKRKRDGDITEYFPITPKTPRTRDVRVDDPESEDDIYELSDIEASPSRRHRADSSPTPLRRRSNAPSRSLGPPSPPSSWEDALQEVAEQLEQQAPPLPPPPAYTAGRPYSVLNTLLSAPVIVPSNAAPRVQVQPPPLPPVSGSSIVAPQVPLQAPPRPSTPPRTARAPADAHAPSVVVEPRTPKSHTRGRPRQEMPPPNPPTPDSGKRRLSARELETYNVIIKALAGANVKLSVKGQNALRDIVKEDDFWMGS</sequence>
<evidence type="ECO:0000313" key="7">
    <source>
        <dbReference type="EMBL" id="KAJ9152297.1"/>
    </source>
</evidence>
<feature type="domain" description="GRF-type" evidence="6">
    <location>
        <begin position="25"/>
        <end position="67"/>
    </location>
</feature>
<dbReference type="AlphaFoldDB" id="A0AA38VUV2"/>
<keyword evidence="8" id="KW-1185">Reference proteome</keyword>
<accession>A0AA38VUV2</accession>
<keyword evidence="1" id="KW-0479">Metal-binding</keyword>
<reference evidence="7" key="1">
    <citation type="submission" date="2022-07" db="EMBL/GenBank/DDBJ databases">
        <title>Fungi with potential for degradation of polypropylene.</title>
        <authorList>
            <person name="Gostincar C."/>
        </authorList>
    </citation>
    <scope>NUCLEOTIDE SEQUENCE</scope>
    <source>
        <strain evidence="7">EXF-13287</strain>
    </source>
</reference>
<organism evidence="7 8">
    <name type="scientific">Coniochaeta hoffmannii</name>
    <dbReference type="NCBI Taxonomy" id="91930"/>
    <lineage>
        <taxon>Eukaryota</taxon>
        <taxon>Fungi</taxon>
        <taxon>Dikarya</taxon>
        <taxon>Ascomycota</taxon>
        <taxon>Pezizomycotina</taxon>
        <taxon>Sordariomycetes</taxon>
        <taxon>Sordariomycetidae</taxon>
        <taxon>Coniochaetales</taxon>
        <taxon>Coniochaetaceae</taxon>
        <taxon>Coniochaeta</taxon>
    </lineage>
</organism>
<feature type="region of interest" description="Disordered" evidence="5">
    <location>
        <begin position="84"/>
        <end position="166"/>
    </location>
</feature>
<evidence type="ECO:0000256" key="5">
    <source>
        <dbReference type="SAM" id="MobiDB-lite"/>
    </source>
</evidence>
<evidence type="ECO:0000256" key="4">
    <source>
        <dbReference type="PROSITE-ProRule" id="PRU01343"/>
    </source>
</evidence>
<feature type="compositionally biased region" description="Pro residues" evidence="5">
    <location>
        <begin position="280"/>
        <end position="289"/>
    </location>
</feature>
<evidence type="ECO:0000259" key="6">
    <source>
        <dbReference type="PROSITE" id="PS51999"/>
    </source>
</evidence>
<keyword evidence="2 4" id="KW-0863">Zinc-finger</keyword>
<name>A0AA38VUV2_9PEZI</name>
<dbReference type="GO" id="GO:0008270">
    <property type="term" value="F:zinc ion binding"/>
    <property type="evidence" value="ECO:0007669"/>
    <property type="project" value="UniProtKB-KW"/>
</dbReference>
<evidence type="ECO:0000256" key="1">
    <source>
        <dbReference type="ARBA" id="ARBA00022723"/>
    </source>
</evidence>